<keyword evidence="1" id="KW-0472">Membrane</keyword>
<keyword evidence="1" id="KW-0812">Transmembrane</keyword>
<feature type="transmembrane region" description="Helical" evidence="1">
    <location>
        <begin position="21"/>
        <end position="41"/>
    </location>
</feature>
<dbReference type="AlphaFoldDB" id="A0A542XAB3"/>
<evidence type="ECO:0000313" key="3">
    <source>
        <dbReference type="EMBL" id="TQL32686.1"/>
    </source>
</evidence>
<feature type="domain" description="Endonuclease/exonuclease/phosphatase" evidence="2">
    <location>
        <begin position="112"/>
        <end position="318"/>
    </location>
</feature>
<dbReference type="Pfam" id="PF03372">
    <property type="entry name" value="Exo_endo_phos"/>
    <property type="match status" value="1"/>
</dbReference>
<dbReference type="GO" id="GO:0004527">
    <property type="term" value="F:exonuclease activity"/>
    <property type="evidence" value="ECO:0007669"/>
    <property type="project" value="UniProtKB-KW"/>
</dbReference>
<evidence type="ECO:0000313" key="4">
    <source>
        <dbReference type="Proteomes" id="UP000318336"/>
    </source>
</evidence>
<sequence>MSRLVTVRQAGMVRRPSARTRRLAAAGLTVLVALLVSTRWWDTHRFQVPVLQAAFPVVGALAVGWAALLLALRHRTAATVLAVLAALVPLLLAGGSLRSDTVPSRPGDQVVMSANLQYGRADPAALVTLVREQRVDVLVLVEVTPDAAAALRRAGLDRLLPQSAGSPRTGADGTVIRSRHPLQTLENAQVPGLFGSPVARVRAPSGTYVVKGVHPYPPAGELVAGWHRQLRDLGRWVRAQPTDEPLVLAGDFNSSSAHPAFREATAGLTDAHGAAGKGWVRTWPVGQRVPPFVQIDHVLQRGGRVVDAGSATVPDTDHAVVWARLRVPG</sequence>
<protein>
    <submittedName>
        <fullName evidence="3">Endonuclease/exonuclease/phosphatase (EEP) superfamily protein YafD</fullName>
    </submittedName>
</protein>
<keyword evidence="3" id="KW-0269">Exonuclease</keyword>
<reference evidence="3 4" key="1">
    <citation type="submission" date="2019-06" db="EMBL/GenBank/DDBJ databases">
        <title>Sequencing the genomes of 1000 actinobacteria strains.</title>
        <authorList>
            <person name="Klenk H.-P."/>
        </authorList>
    </citation>
    <scope>NUCLEOTIDE SEQUENCE [LARGE SCALE GENOMIC DNA]</scope>
    <source>
        <strain evidence="3 4">DSM 24617</strain>
    </source>
</reference>
<dbReference type="SUPFAM" id="SSF56219">
    <property type="entry name" value="DNase I-like"/>
    <property type="match status" value="1"/>
</dbReference>
<dbReference type="InterPro" id="IPR036691">
    <property type="entry name" value="Endo/exonu/phosph_ase_sf"/>
</dbReference>
<proteinExistence type="predicted"/>
<feature type="transmembrane region" description="Helical" evidence="1">
    <location>
        <begin position="79"/>
        <end position="97"/>
    </location>
</feature>
<keyword evidence="4" id="KW-1185">Reference proteome</keyword>
<feature type="transmembrane region" description="Helical" evidence="1">
    <location>
        <begin position="53"/>
        <end position="72"/>
    </location>
</feature>
<keyword evidence="3" id="KW-0255">Endonuclease</keyword>
<name>A0A542XAB3_9MICO</name>
<dbReference type="EMBL" id="VFOK01000001">
    <property type="protein sequence ID" value="TQL32686.1"/>
    <property type="molecule type" value="Genomic_DNA"/>
</dbReference>
<comment type="caution">
    <text evidence="3">The sequence shown here is derived from an EMBL/GenBank/DDBJ whole genome shotgun (WGS) entry which is preliminary data.</text>
</comment>
<dbReference type="InterPro" id="IPR005135">
    <property type="entry name" value="Endo/exonuclease/phosphatase"/>
</dbReference>
<dbReference type="GO" id="GO:0004519">
    <property type="term" value="F:endonuclease activity"/>
    <property type="evidence" value="ECO:0007669"/>
    <property type="project" value="UniProtKB-KW"/>
</dbReference>
<accession>A0A542XAB3</accession>
<keyword evidence="3" id="KW-0540">Nuclease</keyword>
<dbReference type="Proteomes" id="UP000318336">
    <property type="component" value="Unassembled WGS sequence"/>
</dbReference>
<evidence type="ECO:0000256" key="1">
    <source>
        <dbReference type="SAM" id="Phobius"/>
    </source>
</evidence>
<organism evidence="3 4">
    <name type="scientific">Barrientosiimonas humi</name>
    <dbReference type="NCBI Taxonomy" id="999931"/>
    <lineage>
        <taxon>Bacteria</taxon>
        <taxon>Bacillati</taxon>
        <taxon>Actinomycetota</taxon>
        <taxon>Actinomycetes</taxon>
        <taxon>Micrococcales</taxon>
        <taxon>Dermacoccaceae</taxon>
        <taxon>Barrientosiimonas</taxon>
    </lineage>
</organism>
<gene>
    <name evidence="3" type="ORF">FB554_0818</name>
</gene>
<keyword evidence="3" id="KW-0378">Hydrolase</keyword>
<evidence type="ECO:0000259" key="2">
    <source>
        <dbReference type="Pfam" id="PF03372"/>
    </source>
</evidence>
<keyword evidence="1" id="KW-1133">Transmembrane helix</keyword>
<dbReference type="Gene3D" id="3.60.10.10">
    <property type="entry name" value="Endonuclease/exonuclease/phosphatase"/>
    <property type="match status" value="1"/>
</dbReference>